<evidence type="ECO:0000256" key="1">
    <source>
        <dbReference type="ARBA" id="ARBA00022763"/>
    </source>
</evidence>
<organism evidence="3 4">
    <name type="scientific">Enemella dayhoffiae</name>
    <dbReference type="NCBI Taxonomy" id="2016507"/>
    <lineage>
        <taxon>Bacteria</taxon>
        <taxon>Bacillati</taxon>
        <taxon>Actinomycetota</taxon>
        <taxon>Actinomycetes</taxon>
        <taxon>Propionibacteriales</taxon>
        <taxon>Propionibacteriaceae</taxon>
        <taxon>Enemella</taxon>
    </lineage>
</organism>
<dbReference type="InterPro" id="IPR011257">
    <property type="entry name" value="DNA_glycosylase"/>
</dbReference>
<dbReference type="GO" id="GO:0006285">
    <property type="term" value="P:base-excision repair, AP site formation"/>
    <property type="evidence" value="ECO:0007669"/>
    <property type="project" value="TreeGrafter"/>
</dbReference>
<comment type="caution">
    <text evidence="3">The sequence shown here is derived from an EMBL/GenBank/DDBJ whole genome shotgun (WGS) entry which is preliminary data.</text>
</comment>
<sequence length="310" mass="33604">MAAARAYAVSPLERALTPRPLGPLLGRMRRGTGDPTHRRVGDTWWRAANTPSGPVLLAVRGTAVEVRGYAWGAGAAWALDQLPELLGDADEVGGFRPEHPLLAEAWRRNPWLRVGRTGLVVESLVPAVIEQKVTGAEAFRAQRLLVRRFGTPAPGPAQEASAAAYGMWCPPTAEQWAAVPSWAWLKAGVEQKRSRAAVGAARRGPALERTLGRSDADSALRSLPGIGAWTSAEVRQRAHGDPDAWSTGDYHVPGMITLALAGEKLDNDAAEELLEPYRGHRYRVQQLVELAGIRPERHGPRRTLPTHLPS</sequence>
<keyword evidence="4" id="KW-1185">Reference proteome</keyword>
<accession>A0A255HDR4</accession>
<dbReference type="Proteomes" id="UP000216311">
    <property type="component" value="Unassembled WGS sequence"/>
</dbReference>
<gene>
    <name evidence="3" type="ORF">CGZ93_01695</name>
</gene>
<dbReference type="GO" id="GO:0032993">
    <property type="term" value="C:protein-DNA complex"/>
    <property type="evidence" value="ECO:0007669"/>
    <property type="project" value="TreeGrafter"/>
</dbReference>
<dbReference type="GO" id="GO:0032131">
    <property type="term" value="F:alkylated DNA binding"/>
    <property type="evidence" value="ECO:0007669"/>
    <property type="project" value="TreeGrafter"/>
</dbReference>
<proteinExistence type="predicted"/>
<dbReference type="Gene3D" id="1.10.340.30">
    <property type="entry name" value="Hypothetical protein, domain 2"/>
    <property type="match status" value="1"/>
</dbReference>
<dbReference type="SUPFAM" id="SSF48150">
    <property type="entry name" value="DNA-glycosylase"/>
    <property type="match status" value="1"/>
</dbReference>
<name>A0A255HDR4_9ACTN</name>
<dbReference type="PANTHER" id="PTHR43003:SF6">
    <property type="entry name" value="DNA GLYCOSYLASE"/>
    <property type="match status" value="1"/>
</dbReference>
<evidence type="ECO:0000313" key="4">
    <source>
        <dbReference type="Proteomes" id="UP000216311"/>
    </source>
</evidence>
<dbReference type="GO" id="GO:0008725">
    <property type="term" value="F:DNA-3-methyladenine glycosylase activity"/>
    <property type="evidence" value="ECO:0007669"/>
    <property type="project" value="TreeGrafter"/>
</dbReference>
<protein>
    <submittedName>
        <fullName evidence="3">3-methyladenine DNA glycosylase</fullName>
    </submittedName>
</protein>
<dbReference type="AlphaFoldDB" id="A0A255HDR4"/>
<dbReference type="PANTHER" id="PTHR43003">
    <property type="entry name" value="DNA-3-METHYLADENINE GLYCOSYLASE"/>
    <property type="match status" value="1"/>
</dbReference>
<dbReference type="OrthoDB" id="5501430at2"/>
<dbReference type="GO" id="GO:0006307">
    <property type="term" value="P:DNA alkylation repair"/>
    <property type="evidence" value="ECO:0007669"/>
    <property type="project" value="TreeGrafter"/>
</dbReference>
<dbReference type="EMBL" id="NMVQ01000001">
    <property type="protein sequence ID" value="OYO25193.1"/>
    <property type="molecule type" value="Genomic_DNA"/>
</dbReference>
<evidence type="ECO:0000256" key="2">
    <source>
        <dbReference type="ARBA" id="ARBA00023204"/>
    </source>
</evidence>
<keyword evidence="1" id="KW-0227">DNA damage</keyword>
<reference evidence="3 4" key="1">
    <citation type="submission" date="2017-07" db="EMBL/GenBank/DDBJ databases">
        <title>Draft whole genome sequences of clinical Proprionibacteriaceae strains.</title>
        <authorList>
            <person name="Bernier A.-M."/>
            <person name="Bernard K."/>
            <person name="Domingo M.-C."/>
        </authorList>
    </citation>
    <scope>NUCLEOTIDE SEQUENCE [LARGE SCALE GENOMIC DNA]</scope>
    <source>
        <strain evidence="3 4">NML 130396</strain>
    </source>
</reference>
<dbReference type="GO" id="GO:0043916">
    <property type="term" value="F:DNA-7-methylguanine glycosylase activity"/>
    <property type="evidence" value="ECO:0007669"/>
    <property type="project" value="TreeGrafter"/>
</dbReference>
<keyword evidence="2" id="KW-0234">DNA repair</keyword>
<dbReference type="GO" id="GO:0005737">
    <property type="term" value="C:cytoplasm"/>
    <property type="evidence" value="ECO:0007669"/>
    <property type="project" value="TreeGrafter"/>
</dbReference>
<dbReference type="InterPro" id="IPR051912">
    <property type="entry name" value="Alkylbase_DNA_Glycosylase/TA"/>
</dbReference>
<evidence type="ECO:0000313" key="3">
    <source>
        <dbReference type="EMBL" id="OYO25193.1"/>
    </source>
</evidence>